<accession>A0AAN7ZQS1</accession>
<evidence type="ECO:0000313" key="6">
    <source>
        <dbReference type="EMBL" id="KAK5646041.1"/>
    </source>
</evidence>
<dbReference type="AlphaFoldDB" id="A0AAN7ZQS1"/>
<dbReference type="EMBL" id="JAVRBK010000003">
    <property type="protein sequence ID" value="KAK5646041.1"/>
    <property type="molecule type" value="Genomic_DNA"/>
</dbReference>
<name>A0AAN7ZQS1_9COLE</name>
<evidence type="ECO:0000256" key="2">
    <source>
        <dbReference type="ARBA" id="ARBA00022692"/>
    </source>
</evidence>
<feature type="transmembrane region" description="Helical" evidence="5">
    <location>
        <begin position="18"/>
        <end position="42"/>
    </location>
</feature>
<evidence type="ECO:0000256" key="1">
    <source>
        <dbReference type="ARBA" id="ARBA00004167"/>
    </source>
</evidence>
<reference evidence="6 7" key="1">
    <citation type="journal article" date="2024" name="Insects">
        <title>An Improved Chromosome-Level Genome Assembly of the Firefly Pyrocoelia pectoralis.</title>
        <authorList>
            <person name="Fu X."/>
            <person name="Meyer-Rochow V.B."/>
            <person name="Ballantyne L."/>
            <person name="Zhu X."/>
        </authorList>
    </citation>
    <scope>NUCLEOTIDE SEQUENCE [LARGE SCALE GENOMIC DNA]</scope>
    <source>
        <strain evidence="6">XCY_ONT2</strain>
    </source>
</reference>
<evidence type="ECO:0000256" key="3">
    <source>
        <dbReference type="ARBA" id="ARBA00022989"/>
    </source>
</evidence>
<dbReference type="GO" id="GO:0016020">
    <property type="term" value="C:membrane"/>
    <property type="evidence" value="ECO:0007669"/>
    <property type="project" value="UniProtKB-SubCell"/>
</dbReference>
<keyword evidence="7" id="KW-1185">Reference proteome</keyword>
<keyword evidence="3 5" id="KW-1133">Transmembrane helix</keyword>
<evidence type="ECO:0000256" key="4">
    <source>
        <dbReference type="ARBA" id="ARBA00023136"/>
    </source>
</evidence>
<dbReference type="InterPro" id="IPR029208">
    <property type="entry name" value="COX14"/>
</dbReference>
<keyword evidence="4 5" id="KW-0472">Membrane</keyword>
<dbReference type="Proteomes" id="UP001329430">
    <property type="component" value="Chromosome 3"/>
</dbReference>
<comment type="caution">
    <text evidence="6">The sequence shown here is derived from an EMBL/GenBank/DDBJ whole genome shotgun (WGS) entry which is preliminary data.</text>
</comment>
<sequence length="74" mass="8231">MKKAARSSVWIGKLHKGFVLTCIGVTVLALGNLSWGALRYFITVRPERKKLELLEKQELLAEGSSENVKDSALM</sequence>
<dbReference type="Pfam" id="PF14880">
    <property type="entry name" value="COX14"/>
    <property type="match status" value="1"/>
</dbReference>
<keyword evidence="2 5" id="KW-0812">Transmembrane</keyword>
<proteinExistence type="predicted"/>
<organism evidence="6 7">
    <name type="scientific">Pyrocoelia pectoralis</name>
    <dbReference type="NCBI Taxonomy" id="417401"/>
    <lineage>
        <taxon>Eukaryota</taxon>
        <taxon>Metazoa</taxon>
        <taxon>Ecdysozoa</taxon>
        <taxon>Arthropoda</taxon>
        <taxon>Hexapoda</taxon>
        <taxon>Insecta</taxon>
        <taxon>Pterygota</taxon>
        <taxon>Neoptera</taxon>
        <taxon>Endopterygota</taxon>
        <taxon>Coleoptera</taxon>
        <taxon>Polyphaga</taxon>
        <taxon>Elateriformia</taxon>
        <taxon>Elateroidea</taxon>
        <taxon>Lampyridae</taxon>
        <taxon>Lampyrinae</taxon>
        <taxon>Pyrocoelia</taxon>
    </lineage>
</organism>
<comment type="subcellular location">
    <subcellularLocation>
        <location evidence="1">Membrane</location>
        <topology evidence="1">Single-pass membrane protein</topology>
    </subcellularLocation>
</comment>
<evidence type="ECO:0000313" key="7">
    <source>
        <dbReference type="Proteomes" id="UP001329430"/>
    </source>
</evidence>
<evidence type="ECO:0000256" key="5">
    <source>
        <dbReference type="SAM" id="Phobius"/>
    </source>
</evidence>
<protein>
    <submittedName>
        <fullName evidence="6">Uncharacterized protein</fullName>
    </submittedName>
</protein>
<gene>
    <name evidence="6" type="ORF">RI129_004505</name>
</gene>